<protein>
    <submittedName>
        <fullName evidence="1">Uncharacterized protein</fullName>
    </submittedName>
</protein>
<reference evidence="1" key="2">
    <citation type="journal article" date="2015" name="Data Brief">
        <title>Shoot transcriptome of the giant reed, Arundo donax.</title>
        <authorList>
            <person name="Barrero R.A."/>
            <person name="Guerrero F.D."/>
            <person name="Moolhuijzen P."/>
            <person name="Goolsby J.A."/>
            <person name="Tidwell J."/>
            <person name="Bellgard S.E."/>
            <person name="Bellgard M.I."/>
        </authorList>
    </citation>
    <scope>NUCLEOTIDE SEQUENCE</scope>
    <source>
        <tissue evidence="1">Shoot tissue taken approximately 20 cm above the soil surface</tissue>
    </source>
</reference>
<dbReference type="AlphaFoldDB" id="A0A0A9B168"/>
<proteinExistence type="predicted"/>
<reference evidence="1" key="1">
    <citation type="submission" date="2014-09" db="EMBL/GenBank/DDBJ databases">
        <authorList>
            <person name="Magalhaes I.L.F."/>
            <person name="Oliveira U."/>
            <person name="Santos F.R."/>
            <person name="Vidigal T.H.D.A."/>
            <person name="Brescovit A.D."/>
            <person name="Santos A.J."/>
        </authorList>
    </citation>
    <scope>NUCLEOTIDE SEQUENCE</scope>
    <source>
        <tissue evidence="1">Shoot tissue taken approximately 20 cm above the soil surface</tissue>
    </source>
</reference>
<organism evidence="1">
    <name type="scientific">Arundo donax</name>
    <name type="common">Giant reed</name>
    <name type="synonym">Donax arundinaceus</name>
    <dbReference type="NCBI Taxonomy" id="35708"/>
    <lineage>
        <taxon>Eukaryota</taxon>
        <taxon>Viridiplantae</taxon>
        <taxon>Streptophyta</taxon>
        <taxon>Embryophyta</taxon>
        <taxon>Tracheophyta</taxon>
        <taxon>Spermatophyta</taxon>
        <taxon>Magnoliopsida</taxon>
        <taxon>Liliopsida</taxon>
        <taxon>Poales</taxon>
        <taxon>Poaceae</taxon>
        <taxon>PACMAD clade</taxon>
        <taxon>Arundinoideae</taxon>
        <taxon>Arundineae</taxon>
        <taxon>Arundo</taxon>
    </lineage>
</organism>
<dbReference type="EMBL" id="GBRH01240171">
    <property type="protein sequence ID" value="JAD57724.1"/>
    <property type="molecule type" value="Transcribed_RNA"/>
</dbReference>
<sequence length="47" mass="5251">MLPLHPTLRSISSSCASPYLILRESDLPRKRSQVNSAALSDLWKIKA</sequence>
<accession>A0A0A9B168</accession>
<evidence type="ECO:0000313" key="1">
    <source>
        <dbReference type="EMBL" id="JAD57724.1"/>
    </source>
</evidence>
<name>A0A0A9B168_ARUDO</name>